<gene>
    <name evidence="1" type="ORF">V1477_018438</name>
</gene>
<reference evidence="1 2" key="1">
    <citation type="journal article" date="2024" name="Ann. Entomol. Soc. Am.">
        <title>Genomic analyses of the southern and eastern yellowjacket wasps (Hymenoptera: Vespidae) reveal evolutionary signatures of social life.</title>
        <authorList>
            <person name="Catto M.A."/>
            <person name="Caine P.B."/>
            <person name="Orr S.E."/>
            <person name="Hunt B.G."/>
            <person name="Goodisman M.A.D."/>
        </authorList>
    </citation>
    <scope>NUCLEOTIDE SEQUENCE [LARGE SCALE GENOMIC DNA]</scope>
    <source>
        <strain evidence="1">232</strain>
        <tissue evidence="1">Head and thorax</tissue>
    </source>
</reference>
<protein>
    <submittedName>
        <fullName evidence="1">Uncharacterized protein</fullName>
    </submittedName>
</protein>
<keyword evidence="2" id="KW-1185">Reference proteome</keyword>
<evidence type="ECO:0000313" key="1">
    <source>
        <dbReference type="EMBL" id="KAL2724577.1"/>
    </source>
</evidence>
<accession>A0ABD2AVD5</accession>
<dbReference type="EMBL" id="JAYRBN010000112">
    <property type="protein sequence ID" value="KAL2724577.1"/>
    <property type="molecule type" value="Genomic_DNA"/>
</dbReference>
<dbReference type="Proteomes" id="UP001607303">
    <property type="component" value="Unassembled WGS sequence"/>
</dbReference>
<dbReference type="AlphaFoldDB" id="A0ABD2AVD5"/>
<evidence type="ECO:0000313" key="2">
    <source>
        <dbReference type="Proteomes" id="UP001607303"/>
    </source>
</evidence>
<sequence>MCYGPTIPTQLRYTCHIDINIVANVTLFPRLLIRKNVVKKISVIIFCEMPNNLYAVQNYNILTEHNCLLILSNDRAVPLKLPVPYTYLCLLHTWRLAITFILKEKIAKTFSQYKKVTNLKFLRLQ</sequence>
<name>A0ABD2AVD5_VESMC</name>
<proteinExistence type="predicted"/>
<organism evidence="1 2">
    <name type="scientific">Vespula maculifrons</name>
    <name type="common">Eastern yellow jacket</name>
    <name type="synonym">Wasp</name>
    <dbReference type="NCBI Taxonomy" id="7453"/>
    <lineage>
        <taxon>Eukaryota</taxon>
        <taxon>Metazoa</taxon>
        <taxon>Ecdysozoa</taxon>
        <taxon>Arthropoda</taxon>
        <taxon>Hexapoda</taxon>
        <taxon>Insecta</taxon>
        <taxon>Pterygota</taxon>
        <taxon>Neoptera</taxon>
        <taxon>Endopterygota</taxon>
        <taxon>Hymenoptera</taxon>
        <taxon>Apocrita</taxon>
        <taxon>Aculeata</taxon>
        <taxon>Vespoidea</taxon>
        <taxon>Vespidae</taxon>
        <taxon>Vespinae</taxon>
        <taxon>Vespula</taxon>
    </lineage>
</organism>
<comment type="caution">
    <text evidence="1">The sequence shown here is derived from an EMBL/GenBank/DDBJ whole genome shotgun (WGS) entry which is preliminary data.</text>
</comment>